<proteinExistence type="predicted"/>
<comment type="caution">
    <text evidence="1">The sequence shown here is derived from an EMBL/GenBank/DDBJ whole genome shotgun (WGS) entry which is preliminary data.</text>
</comment>
<organism evidence="1 2">
    <name type="scientific">Nonomuraea cavernae</name>
    <dbReference type="NCBI Taxonomy" id="2045107"/>
    <lineage>
        <taxon>Bacteria</taxon>
        <taxon>Bacillati</taxon>
        <taxon>Actinomycetota</taxon>
        <taxon>Actinomycetes</taxon>
        <taxon>Streptosporangiales</taxon>
        <taxon>Streptosporangiaceae</taxon>
        <taxon>Nonomuraea</taxon>
    </lineage>
</organism>
<sequence length="117" mass="13414">MATAIRTIPDDFEDRVTAILGHTLANVPPDLGQHLKQAVNEVLTYADMPVIPDHLLVYDESRYIDQVGPTVRFRGLRSAELWRQDQDAWGHTHGVDRARFEQLRDRQLAARQQQENA</sequence>
<dbReference type="EMBL" id="BMNH01000009">
    <property type="protein sequence ID" value="GGO70655.1"/>
    <property type="molecule type" value="Genomic_DNA"/>
</dbReference>
<keyword evidence="2" id="KW-1185">Reference proteome</keyword>
<dbReference type="Proteomes" id="UP000646523">
    <property type="component" value="Unassembled WGS sequence"/>
</dbReference>
<name>A0A917YZD7_9ACTN</name>
<dbReference type="AlphaFoldDB" id="A0A917YZD7"/>
<protein>
    <submittedName>
        <fullName evidence="1">Uncharacterized protein</fullName>
    </submittedName>
</protein>
<dbReference type="RefSeq" id="WP_189125128.1">
    <property type="nucleotide sequence ID" value="NZ_BMNH01000009.1"/>
</dbReference>
<reference evidence="1" key="1">
    <citation type="journal article" date="2014" name="Int. J. Syst. Evol. Microbiol.">
        <title>Complete genome sequence of Corynebacterium casei LMG S-19264T (=DSM 44701T), isolated from a smear-ripened cheese.</title>
        <authorList>
            <consortium name="US DOE Joint Genome Institute (JGI-PGF)"/>
            <person name="Walter F."/>
            <person name="Albersmeier A."/>
            <person name="Kalinowski J."/>
            <person name="Ruckert C."/>
        </authorList>
    </citation>
    <scope>NUCLEOTIDE SEQUENCE</scope>
    <source>
        <strain evidence="1">CGMCC 4.7368</strain>
    </source>
</reference>
<evidence type="ECO:0000313" key="1">
    <source>
        <dbReference type="EMBL" id="GGO70655.1"/>
    </source>
</evidence>
<gene>
    <name evidence="1" type="ORF">GCM10012289_34560</name>
</gene>
<evidence type="ECO:0000313" key="2">
    <source>
        <dbReference type="Proteomes" id="UP000646523"/>
    </source>
</evidence>
<accession>A0A917YZD7</accession>
<reference evidence="1" key="2">
    <citation type="submission" date="2020-09" db="EMBL/GenBank/DDBJ databases">
        <authorList>
            <person name="Sun Q."/>
            <person name="Zhou Y."/>
        </authorList>
    </citation>
    <scope>NUCLEOTIDE SEQUENCE</scope>
    <source>
        <strain evidence="1">CGMCC 4.7368</strain>
    </source>
</reference>